<feature type="region of interest" description="Disordered" evidence="1">
    <location>
        <begin position="160"/>
        <end position="249"/>
    </location>
</feature>
<feature type="region of interest" description="Disordered" evidence="1">
    <location>
        <begin position="818"/>
        <end position="864"/>
    </location>
</feature>
<feature type="compositionally biased region" description="Polar residues" evidence="1">
    <location>
        <begin position="602"/>
        <end position="612"/>
    </location>
</feature>
<feature type="compositionally biased region" description="Polar residues" evidence="1">
    <location>
        <begin position="222"/>
        <end position="233"/>
    </location>
</feature>
<keyword evidence="3" id="KW-1185">Reference proteome</keyword>
<evidence type="ECO:0000256" key="1">
    <source>
        <dbReference type="SAM" id="MobiDB-lite"/>
    </source>
</evidence>
<evidence type="ECO:0000313" key="3">
    <source>
        <dbReference type="Proteomes" id="UP000301737"/>
    </source>
</evidence>
<comment type="caution">
    <text evidence="2">The sequence shown here is derived from an EMBL/GenBank/DDBJ whole genome shotgun (WGS) entry which is preliminary data.</text>
</comment>
<evidence type="ECO:0000313" key="2">
    <source>
        <dbReference type="EMBL" id="GCF01153.1"/>
    </source>
</evidence>
<feature type="region of interest" description="Disordered" evidence="1">
    <location>
        <begin position="1"/>
        <end position="59"/>
    </location>
</feature>
<feature type="region of interest" description="Disordered" evidence="1">
    <location>
        <begin position="434"/>
        <end position="484"/>
    </location>
</feature>
<feature type="region of interest" description="Disordered" evidence="1">
    <location>
        <begin position="672"/>
        <end position="707"/>
    </location>
</feature>
<feature type="compositionally biased region" description="Polar residues" evidence="1">
    <location>
        <begin position="744"/>
        <end position="755"/>
    </location>
</feature>
<accession>A0A4C2EFY4</accession>
<feature type="compositionally biased region" description="Basic and acidic residues" evidence="1">
    <location>
        <begin position="458"/>
        <end position="482"/>
    </location>
</feature>
<dbReference type="OrthoDB" id="3973129at2759"/>
<dbReference type="AlphaFoldDB" id="A0A4C2EFY4"/>
<feature type="compositionally biased region" description="Basic and acidic residues" evidence="1">
    <location>
        <begin position="234"/>
        <end position="249"/>
    </location>
</feature>
<feature type="region of interest" description="Disordered" evidence="1">
    <location>
        <begin position="511"/>
        <end position="649"/>
    </location>
</feature>
<protein>
    <submittedName>
        <fullName evidence="2">Zinc regulated protein</fullName>
    </submittedName>
</protein>
<feature type="region of interest" description="Disordered" evidence="1">
    <location>
        <begin position="877"/>
        <end position="897"/>
    </location>
</feature>
<gene>
    <name evidence="2" type="primary">ZRG8</name>
    <name evidence="2" type="ORF">ZYGM_002050</name>
</gene>
<feature type="compositionally biased region" description="Low complexity" evidence="1">
    <location>
        <begin position="160"/>
        <end position="186"/>
    </location>
</feature>
<organism evidence="2 3">
    <name type="scientific">Zygosaccharomyces mellis</name>
    <dbReference type="NCBI Taxonomy" id="42258"/>
    <lineage>
        <taxon>Eukaryota</taxon>
        <taxon>Fungi</taxon>
        <taxon>Dikarya</taxon>
        <taxon>Ascomycota</taxon>
        <taxon>Saccharomycotina</taxon>
        <taxon>Saccharomycetes</taxon>
        <taxon>Saccharomycetales</taxon>
        <taxon>Saccharomycetaceae</taxon>
        <taxon>Zygosaccharomyces</taxon>
    </lineage>
</organism>
<feature type="region of interest" description="Disordered" evidence="1">
    <location>
        <begin position="744"/>
        <end position="765"/>
    </location>
</feature>
<proteinExistence type="predicted"/>
<feature type="compositionally biased region" description="Polar residues" evidence="1">
    <location>
        <begin position="393"/>
        <end position="405"/>
    </location>
</feature>
<feature type="compositionally biased region" description="Basic residues" evidence="1">
    <location>
        <begin position="1"/>
        <end position="11"/>
    </location>
</feature>
<feature type="region of interest" description="Disordered" evidence="1">
    <location>
        <begin position="80"/>
        <end position="111"/>
    </location>
</feature>
<feature type="region of interest" description="Disordered" evidence="1">
    <location>
        <begin position="367"/>
        <end position="418"/>
    </location>
</feature>
<feature type="compositionally biased region" description="Polar residues" evidence="1">
    <location>
        <begin position="188"/>
        <end position="203"/>
    </location>
</feature>
<dbReference type="EMBL" id="BIMX01000027">
    <property type="protein sequence ID" value="GCF01153.1"/>
    <property type="molecule type" value="Genomic_DNA"/>
</dbReference>
<feature type="compositionally biased region" description="Polar residues" evidence="1">
    <location>
        <begin position="512"/>
        <end position="521"/>
    </location>
</feature>
<feature type="compositionally biased region" description="Low complexity" evidence="1">
    <location>
        <begin position="582"/>
        <end position="601"/>
    </location>
</feature>
<dbReference type="Proteomes" id="UP000301737">
    <property type="component" value="Unassembled WGS sequence"/>
</dbReference>
<feature type="compositionally biased region" description="Acidic residues" evidence="1">
    <location>
        <begin position="370"/>
        <end position="385"/>
    </location>
</feature>
<feature type="compositionally biased region" description="Polar residues" evidence="1">
    <location>
        <begin position="844"/>
        <end position="856"/>
    </location>
</feature>
<feature type="compositionally biased region" description="Polar residues" evidence="1">
    <location>
        <begin position="918"/>
        <end position="927"/>
    </location>
</feature>
<name>A0A4C2EFY4_9SACH</name>
<feature type="compositionally biased region" description="Polar residues" evidence="1">
    <location>
        <begin position="528"/>
        <end position="563"/>
    </location>
</feature>
<sequence length="961" mass="106740">MRSFIKSHRKTNSLDDSHAGLTGQHPNSEGLTTPNISKNDTLSFIQSTPPQSGSNFQGFKHSPGFEPFYKLNKKMFPGKLFKKNSSSNSPLLQPGPFGPKEYSSAPGTPQSNRYEIPGDIDMGRRNSHDNNRFLAVKGTVTHFWGDNGNDDQQVIILNDNNHNNSNNNSNTNGNTTCNNNSNNHGGKLQSSIHHPRTAVSSDLSPAVRIASMRNPPEKGPRNIQSSGYTPVSSTEERSLRQDEHQQPHIHSKLSEIKNKNRQARIHSHDDILHLGQNSSVTMDFLNSTFSPSALDEDSPDIHGHINNYNGKTTTDVSNISNISTTNGPGGMKQRVPTVKFKEDHNARQNSDVKAGYTGYLSLGKEVHEDYQEEEEEEEEYDDDDDAASKFSFEPNSINGRTSSVKYYSKPEPPGGMYIDDLYEDENFDEDMHWLEDDDGDMEFPSNHLDMSDNSDDESVVKKDIASSDAYRPEPKPVKKYKDLFTLSDEEEYDKNEDANYSELAGLGLDVGTINSSAQPFGSNEKRSLGSNSLSTGQLKNSESAERSQTNSPANFNVLRTSGSFDHDNSIRSQPPLRSPTNTVYSPVPSRTPSRTQSSPQTNVSAVRLQSPSAIKPTISHKSALNDEDLLNGQSPSNLQTSIPRNKEKALNLPKSKAVKSFSDIFDLDDSLSEENEGDLTKEANSMDEESSLVLDQESLEGSDDSRRRKYLQTHTSPLGRLQQTPIQIYLTPPDNSVYTPVLPSDSQLHDSITNPSLPPPARSQSLKYHDLSSNLDSDIPGVMSNLYFIDEAEEDKYMEEHKIADEEYLDEINTVPEDFNFSDSEQDGPMKSSLRRSLKGSFRATHSYSSQPTGTAKESAPAKNKLEIKNKTVTFFNHGWDQSPTDRYQISPRTSEQYQDSIDDYINLPSKADYGSFTPLTPNNSVRKPSPGFLYDKSLSPIQEGASSVDNSPRVPPSYGP</sequence>
<feature type="region of interest" description="Disordered" evidence="1">
    <location>
        <begin position="913"/>
        <end position="961"/>
    </location>
</feature>
<reference evidence="2 3" key="1">
    <citation type="submission" date="2019-01" db="EMBL/GenBank/DDBJ databases">
        <title>Draft Genome Sequencing of Zygosaccharomyces mellis Ca-7.</title>
        <authorList>
            <person name="Shiwa Y."/>
            <person name="Kanesaki Y."/>
            <person name="Ishige T."/>
            <person name="Mura K."/>
            <person name="Hori T."/>
            <person name="Tamura T."/>
        </authorList>
    </citation>
    <scope>NUCLEOTIDE SEQUENCE [LARGE SCALE GENOMIC DNA]</scope>
    <source>
        <strain evidence="2 3">Ca-7</strain>
    </source>
</reference>
<feature type="compositionally biased region" description="Polar residues" evidence="1">
    <location>
        <begin position="631"/>
        <end position="643"/>
    </location>
</feature>
<feature type="compositionally biased region" description="Polar residues" evidence="1">
    <location>
        <begin position="24"/>
        <end position="57"/>
    </location>
</feature>